<accession>A0A5A7PJE8</accession>
<sequence length="340" mass="40160">MNPNSIMKHFLMQPILVKNHMPPAKKLRDNFEFDPSMSGMGMGRRKLHEVHIMLSDSSIETPLGLKKEGERVVYTKSNAFNASKEDFSIEKKNVLKYIFDINHNHKRIWRENTVKTTIDFKVSKRKSKFIYILNLYTCMLTWDNRNDVSKISARNWFMPTYQYIIEKKKGCDADSIYRYFSCEDIYDGDIQKCEKLTFHNFDALLTILLVVILFIKFHCHPAQRLVVVQRIVSIFMNSYENSSMGTTKKEFDPICWKYYTWLLITLLYCSCDCGLFTIRFMQLYDKPRAEMYFNIKNSYLERMKTTIEIFHHEANQAKEEIIRKIVHSSEVVSPAFGATP</sequence>
<reference evidence="3" key="1">
    <citation type="journal article" date="2019" name="Curr. Biol.">
        <title>Genome Sequence of Striga asiatica Provides Insight into the Evolution of Plant Parasitism.</title>
        <authorList>
            <person name="Yoshida S."/>
            <person name="Kim S."/>
            <person name="Wafula E.K."/>
            <person name="Tanskanen J."/>
            <person name="Kim Y.M."/>
            <person name="Honaas L."/>
            <person name="Yang Z."/>
            <person name="Spallek T."/>
            <person name="Conn C.E."/>
            <person name="Ichihashi Y."/>
            <person name="Cheong K."/>
            <person name="Cui S."/>
            <person name="Der J.P."/>
            <person name="Gundlach H."/>
            <person name="Jiao Y."/>
            <person name="Hori C."/>
            <person name="Ishida J.K."/>
            <person name="Kasahara H."/>
            <person name="Kiba T."/>
            <person name="Kim M.S."/>
            <person name="Koo N."/>
            <person name="Laohavisit A."/>
            <person name="Lee Y.H."/>
            <person name="Lumba S."/>
            <person name="McCourt P."/>
            <person name="Mortimer J.C."/>
            <person name="Mutuku J.M."/>
            <person name="Nomura T."/>
            <person name="Sasaki-Sekimoto Y."/>
            <person name="Seto Y."/>
            <person name="Wang Y."/>
            <person name="Wakatake T."/>
            <person name="Sakakibara H."/>
            <person name="Demura T."/>
            <person name="Yamaguchi S."/>
            <person name="Yoneyama K."/>
            <person name="Manabe R.I."/>
            <person name="Nelson D.C."/>
            <person name="Schulman A.H."/>
            <person name="Timko M.P."/>
            <person name="dePamphilis C.W."/>
            <person name="Choi D."/>
            <person name="Shirasu K."/>
        </authorList>
    </citation>
    <scope>NUCLEOTIDE SEQUENCE [LARGE SCALE GENOMIC DNA]</scope>
    <source>
        <strain evidence="3">cv. UVA1</strain>
    </source>
</reference>
<proteinExistence type="predicted"/>
<gene>
    <name evidence="2" type="ORF">STAS_08823</name>
</gene>
<evidence type="ECO:0000313" key="2">
    <source>
        <dbReference type="EMBL" id="GER32742.1"/>
    </source>
</evidence>
<protein>
    <submittedName>
        <fullName evidence="2">Root hair defective 3 GTP-binding protein</fullName>
    </submittedName>
</protein>
<feature type="transmembrane region" description="Helical" evidence="1">
    <location>
        <begin position="201"/>
        <end position="218"/>
    </location>
</feature>
<evidence type="ECO:0000313" key="3">
    <source>
        <dbReference type="Proteomes" id="UP000325081"/>
    </source>
</evidence>
<comment type="caution">
    <text evidence="2">The sequence shown here is derived from an EMBL/GenBank/DDBJ whole genome shotgun (WGS) entry which is preliminary data.</text>
</comment>
<keyword evidence="1" id="KW-0472">Membrane</keyword>
<dbReference type="Proteomes" id="UP000325081">
    <property type="component" value="Unassembled WGS sequence"/>
</dbReference>
<keyword evidence="3" id="KW-1185">Reference proteome</keyword>
<dbReference type="OrthoDB" id="1680482at2759"/>
<dbReference type="AlphaFoldDB" id="A0A5A7PJE8"/>
<organism evidence="2 3">
    <name type="scientific">Striga asiatica</name>
    <name type="common">Asiatic witchweed</name>
    <name type="synonym">Buchnera asiatica</name>
    <dbReference type="NCBI Taxonomy" id="4170"/>
    <lineage>
        <taxon>Eukaryota</taxon>
        <taxon>Viridiplantae</taxon>
        <taxon>Streptophyta</taxon>
        <taxon>Embryophyta</taxon>
        <taxon>Tracheophyta</taxon>
        <taxon>Spermatophyta</taxon>
        <taxon>Magnoliopsida</taxon>
        <taxon>eudicotyledons</taxon>
        <taxon>Gunneridae</taxon>
        <taxon>Pentapetalae</taxon>
        <taxon>asterids</taxon>
        <taxon>lamiids</taxon>
        <taxon>Lamiales</taxon>
        <taxon>Orobanchaceae</taxon>
        <taxon>Buchnereae</taxon>
        <taxon>Striga</taxon>
    </lineage>
</organism>
<name>A0A5A7PJE8_STRAF</name>
<keyword evidence="1" id="KW-0812">Transmembrane</keyword>
<feature type="transmembrane region" description="Helical" evidence="1">
    <location>
        <begin position="258"/>
        <end position="278"/>
    </location>
</feature>
<dbReference type="EMBL" id="BKCP01004627">
    <property type="protein sequence ID" value="GER32742.1"/>
    <property type="molecule type" value="Genomic_DNA"/>
</dbReference>
<evidence type="ECO:0000256" key="1">
    <source>
        <dbReference type="SAM" id="Phobius"/>
    </source>
</evidence>
<keyword evidence="1" id="KW-1133">Transmembrane helix</keyword>